<evidence type="ECO:0000256" key="1">
    <source>
        <dbReference type="SAM" id="MobiDB-lite"/>
    </source>
</evidence>
<accession>A0AA86SFE9</accession>
<evidence type="ECO:0000313" key="3">
    <source>
        <dbReference type="Proteomes" id="UP001189624"/>
    </source>
</evidence>
<sequence length="50" mass="5460">MSGSPIIGLLGGGRPEEDKPGTLGVEEEDEVLPGRTPSRGLIHRTFWQRM</sequence>
<protein>
    <submittedName>
        <fullName evidence="2">Uncharacterized protein</fullName>
    </submittedName>
</protein>
<organism evidence="2 3">
    <name type="scientific">Sphenostylis stenocarpa</name>
    <dbReference type="NCBI Taxonomy" id="92480"/>
    <lineage>
        <taxon>Eukaryota</taxon>
        <taxon>Viridiplantae</taxon>
        <taxon>Streptophyta</taxon>
        <taxon>Embryophyta</taxon>
        <taxon>Tracheophyta</taxon>
        <taxon>Spermatophyta</taxon>
        <taxon>Magnoliopsida</taxon>
        <taxon>eudicotyledons</taxon>
        <taxon>Gunneridae</taxon>
        <taxon>Pentapetalae</taxon>
        <taxon>rosids</taxon>
        <taxon>fabids</taxon>
        <taxon>Fabales</taxon>
        <taxon>Fabaceae</taxon>
        <taxon>Papilionoideae</taxon>
        <taxon>50 kb inversion clade</taxon>
        <taxon>NPAAA clade</taxon>
        <taxon>indigoferoid/millettioid clade</taxon>
        <taxon>Phaseoleae</taxon>
        <taxon>Sphenostylis</taxon>
    </lineage>
</organism>
<reference evidence="2" key="1">
    <citation type="submission" date="2023-10" db="EMBL/GenBank/DDBJ databases">
        <authorList>
            <person name="Domelevo Entfellner J.-B."/>
        </authorList>
    </citation>
    <scope>NUCLEOTIDE SEQUENCE</scope>
</reference>
<proteinExistence type="predicted"/>
<gene>
    <name evidence="2" type="ORF">AYBTSS11_LOCUS12942</name>
</gene>
<evidence type="ECO:0000313" key="2">
    <source>
        <dbReference type="EMBL" id="CAJ1947978.1"/>
    </source>
</evidence>
<feature type="region of interest" description="Disordered" evidence="1">
    <location>
        <begin position="1"/>
        <end position="38"/>
    </location>
</feature>
<name>A0AA86SFE9_9FABA</name>
<dbReference type="AlphaFoldDB" id="A0AA86SFE9"/>
<dbReference type="Proteomes" id="UP001189624">
    <property type="component" value="Chromosome 4"/>
</dbReference>
<keyword evidence="3" id="KW-1185">Reference proteome</keyword>
<dbReference type="EMBL" id="OY731401">
    <property type="protein sequence ID" value="CAJ1947978.1"/>
    <property type="molecule type" value="Genomic_DNA"/>
</dbReference>
<dbReference type="Gramene" id="rna-AYBTSS11_LOCUS12942">
    <property type="protein sequence ID" value="CAJ1947978.1"/>
    <property type="gene ID" value="gene-AYBTSS11_LOCUS12942"/>
</dbReference>